<protein>
    <submittedName>
        <fullName evidence="1">Uncharacterized protein</fullName>
    </submittedName>
</protein>
<comment type="caution">
    <text evidence="1">The sequence shown here is derived from an EMBL/GenBank/DDBJ whole genome shotgun (WGS) entry which is preliminary data.</text>
</comment>
<proteinExistence type="predicted"/>
<evidence type="ECO:0000313" key="2">
    <source>
        <dbReference type="Proteomes" id="UP000499080"/>
    </source>
</evidence>
<keyword evidence="2" id="KW-1185">Reference proteome</keyword>
<evidence type="ECO:0000313" key="1">
    <source>
        <dbReference type="EMBL" id="GBM24019.1"/>
    </source>
</evidence>
<dbReference type="AlphaFoldDB" id="A0A4Y2E6U9"/>
<organism evidence="1 2">
    <name type="scientific">Araneus ventricosus</name>
    <name type="common">Orbweaver spider</name>
    <name type="synonym">Epeira ventricosa</name>
    <dbReference type="NCBI Taxonomy" id="182803"/>
    <lineage>
        <taxon>Eukaryota</taxon>
        <taxon>Metazoa</taxon>
        <taxon>Ecdysozoa</taxon>
        <taxon>Arthropoda</taxon>
        <taxon>Chelicerata</taxon>
        <taxon>Arachnida</taxon>
        <taxon>Araneae</taxon>
        <taxon>Araneomorphae</taxon>
        <taxon>Entelegynae</taxon>
        <taxon>Araneoidea</taxon>
        <taxon>Araneidae</taxon>
        <taxon>Araneus</taxon>
    </lineage>
</organism>
<dbReference type="EMBL" id="BGPR01000508">
    <property type="protein sequence ID" value="GBM24019.1"/>
    <property type="molecule type" value="Genomic_DNA"/>
</dbReference>
<gene>
    <name evidence="1" type="ORF">AVEN_274426_1</name>
</gene>
<reference evidence="1 2" key="1">
    <citation type="journal article" date="2019" name="Sci. Rep.">
        <title>Orb-weaving spider Araneus ventricosus genome elucidates the spidroin gene catalogue.</title>
        <authorList>
            <person name="Kono N."/>
            <person name="Nakamura H."/>
            <person name="Ohtoshi R."/>
            <person name="Moran D.A.P."/>
            <person name="Shinohara A."/>
            <person name="Yoshida Y."/>
            <person name="Fujiwara M."/>
            <person name="Mori M."/>
            <person name="Tomita M."/>
            <person name="Arakawa K."/>
        </authorList>
    </citation>
    <scope>NUCLEOTIDE SEQUENCE [LARGE SCALE GENOMIC DNA]</scope>
</reference>
<accession>A0A4Y2E6U9</accession>
<dbReference type="Proteomes" id="UP000499080">
    <property type="component" value="Unassembled WGS sequence"/>
</dbReference>
<sequence length="152" mass="18004">MDQPLRSFAEDSEHLKYLAEDCYLKRLTVCDRYKVDTEVTDYYECQQLKHCTRISNHRANDPSFGKGKEPTPARLTRKGVRPLVGWWGIIIIKQRKERDCREHEREQSPSLQGQELLGRFRKHKNISPYYTITYIAIQRIITHTTPQNRGEI</sequence>
<name>A0A4Y2E6U9_ARAVE</name>